<name>A0A8E0NCH5_9CAUL</name>
<reference evidence="2" key="1">
    <citation type="journal article" date="2013" name="Genome Announc.">
        <title>Draft Genome Sequence of the Dimorphic Prosthecate Bacterium Brevundimonas abyssalis TAR-001T.</title>
        <authorList>
            <person name="Tsubouchi T."/>
            <person name="Nishi S."/>
            <person name="Usui K."/>
            <person name="Shimane Y."/>
            <person name="Takaki Y."/>
            <person name="Maruyama T."/>
            <person name="Hatada Y."/>
        </authorList>
    </citation>
    <scope>NUCLEOTIDE SEQUENCE [LARGE SCALE GENOMIC DNA]</scope>
    <source>
        <strain evidence="2">TAR-001</strain>
    </source>
</reference>
<evidence type="ECO:0000313" key="1">
    <source>
        <dbReference type="EMBL" id="GAD59853.1"/>
    </source>
</evidence>
<gene>
    <name evidence="1" type="ORF">MBEBAB_2103</name>
</gene>
<dbReference type="EMBL" id="BATC01000041">
    <property type="protein sequence ID" value="GAD59853.1"/>
    <property type="molecule type" value="Genomic_DNA"/>
</dbReference>
<dbReference type="AlphaFoldDB" id="A0A8E0NCH5"/>
<accession>A0A8E0NCH5</accession>
<protein>
    <submittedName>
        <fullName evidence="1">Uncharacterized protein</fullName>
    </submittedName>
</protein>
<dbReference type="Proteomes" id="UP000016569">
    <property type="component" value="Unassembled WGS sequence"/>
</dbReference>
<proteinExistence type="predicted"/>
<comment type="caution">
    <text evidence="1">The sequence shown here is derived from an EMBL/GenBank/DDBJ whole genome shotgun (WGS) entry which is preliminary data.</text>
</comment>
<evidence type="ECO:0000313" key="2">
    <source>
        <dbReference type="Proteomes" id="UP000016569"/>
    </source>
</evidence>
<organism evidence="1 2">
    <name type="scientific">Brevundimonas abyssalis TAR-001</name>
    <dbReference type="NCBI Taxonomy" id="1391729"/>
    <lineage>
        <taxon>Bacteria</taxon>
        <taxon>Pseudomonadati</taxon>
        <taxon>Pseudomonadota</taxon>
        <taxon>Alphaproteobacteria</taxon>
        <taxon>Caulobacterales</taxon>
        <taxon>Caulobacteraceae</taxon>
        <taxon>Brevundimonas</taxon>
    </lineage>
</organism>
<keyword evidence="2" id="KW-1185">Reference proteome</keyword>
<sequence>MAPLGRSTPSRWSEGDGPRLGAFAQLLFGISGAGTYTRFSDEIKALASRYPQMPESASVMP</sequence>